<keyword evidence="4" id="KW-1185">Reference proteome</keyword>
<dbReference type="InterPro" id="IPR040051">
    <property type="entry name" value="SECISBP2"/>
</dbReference>
<evidence type="ECO:0000256" key="1">
    <source>
        <dbReference type="SAM" id="MobiDB-lite"/>
    </source>
</evidence>
<feature type="region of interest" description="Disordered" evidence="1">
    <location>
        <begin position="211"/>
        <end position="233"/>
    </location>
</feature>
<dbReference type="Proteomes" id="UP001151699">
    <property type="component" value="Chromosome C"/>
</dbReference>
<feature type="compositionally biased region" description="Basic and acidic residues" evidence="1">
    <location>
        <begin position="211"/>
        <end position="226"/>
    </location>
</feature>
<evidence type="ECO:0000259" key="2">
    <source>
        <dbReference type="Pfam" id="PF01248"/>
    </source>
</evidence>
<dbReference type="PANTHER" id="PTHR13284">
    <property type="entry name" value="GH01354P"/>
    <property type="match status" value="1"/>
</dbReference>
<organism evidence="3 4">
    <name type="scientific">Pseudolycoriella hygida</name>
    <dbReference type="NCBI Taxonomy" id="35572"/>
    <lineage>
        <taxon>Eukaryota</taxon>
        <taxon>Metazoa</taxon>
        <taxon>Ecdysozoa</taxon>
        <taxon>Arthropoda</taxon>
        <taxon>Hexapoda</taxon>
        <taxon>Insecta</taxon>
        <taxon>Pterygota</taxon>
        <taxon>Neoptera</taxon>
        <taxon>Endopterygota</taxon>
        <taxon>Diptera</taxon>
        <taxon>Nematocera</taxon>
        <taxon>Sciaroidea</taxon>
        <taxon>Sciaridae</taxon>
        <taxon>Pseudolycoriella</taxon>
    </lineage>
</organism>
<dbReference type="GO" id="GO:0043021">
    <property type="term" value="F:ribonucleoprotein complex binding"/>
    <property type="evidence" value="ECO:0007669"/>
    <property type="project" value="TreeGrafter"/>
</dbReference>
<proteinExistence type="predicted"/>
<feature type="domain" description="Ribosomal protein eL8/eL30/eS12/Gadd45" evidence="2">
    <location>
        <begin position="294"/>
        <end position="388"/>
    </location>
</feature>
<accession>A0A9Q0MSP4</accession>
<dbReference type="SUPFAM" id="SSF55315">
    <property type="entry name" value="L30e-like"/>
    <property type="match status" value="1"/>
</dbReference>
<comment type="caution">
    <text evidence="3">The sequence shown here is derived from an EMBL/GenBank/DDBJ whole genome shotgun (WGS) entry which is preliminary data.</text>
</comment>
<sequence length="416" mass="48545">MNNSKSWAEVTTRKYKKCVNDWPDLNKSHDIQLKQQVTDATTESTSDRLDNVTKDMERLSTQEVEQKKEEIDEKSRDEIRAQRQLRRKVKQKEREEKRLQEKIAEIREPKSEKVRIVDKTVMETYLRNQATASARNSHAKSKSHSAVKVDLMHLLDAKMVKPVDKAFIQSKETARPTFKTQCHKGKKREIEKKKYVTKLKRSILLSRELRQQTKTEVKGSESDEVKVSQSTDEPLIEGTTENRTNVIHTSNAAKVQFSRKFRPYCDNFATLELQSLTEALLRDIFRFQDRAYKKNEVKARSQRRYVVGFKESMRQLDIGKVKLLIIAPDLEESLENGGLSQLVNEMKTKCNKNEIPYVFSLKRRQLGYVLYRKVPVSCVGILNYQGSEENSQKLLQLLKEEKLRFQSTDEPIDKTN</sequence>
<dbReference type="OrthoDB" id="263617at2759"/>
<name>A0A9Q0MSP4_9DIPT</name>
<gene>
    <name evidence="3" type="primary">Secisbp2</name>
    <name evidence="3" type="ORF">Bhyg_14979</name>
</gene>
<feature type="region of interest" description="Disordered" evidence="1">
    <location>
        <begin position="36"/>
        <end position="78"/>
    </location>
</feature>
<evidence type="ECO:0000313" key="4">
    <source>
        <dbReference type="Proteomes" id="UP001151699"/>
    </source>
</evidence>
<dbReference type="Gene3D" id="3.30.1330.30">
    <property type="match status" value="1"/>
</dbReference>
<dbReference type="Pfam" id="PF01248">
    <property type="entry name" value="Ribosomal_L7Ae"/>
    <property type="match status" value="1"/>
</dbReference>
<dbReference type="InterPro" id="IPR029064">
    <property type="entry name" value="Ribosomal_eL30-like_sf"/>
</dbReference>
<dbReference type="GO" id="GO:0003730">
    <property type="term" value="F:mRNA 3'-UTR binding"/>
    <property type="evidence" value="ECO:0007669"/>
    <property type="project" value="TreeGrafter"/>
</dbReference>
<dbReference type="GO" id="GO:0035368">
    <property type="term" value="F:selenocysteine insertion sequence binding"/>
    <property type="evidence" value="ECO:0007669"/>
    <property type="project" value="InterPro"/>
</dbReference>
<dbReference type="EMBL" id="WJQU01000004">
    <property type="protein sequence ID" value="KAJ6636389.1"/>
    <property type="molecule type" value="Genomic_DNA"/>
</dbReference>
<dbReference type="InterPro" id="IPR004038">
    <property type="entry name" value="Ribosomal_eL8/eL30/eS12/Gad45"/>
</dbReference>
<reference evidence="3" key="1">
    <citation type="submission" date="2022-07" db="EMBL/GenBank/DDBJ databases">
        <authorList>
            <person name="Trinca V."/>
            <person name="Uliana J.V.C."/>
            <person name="Torres T.T."/>
            <person name="Ward R.J."/>
            <person name="Monesi N."/>
        </authorList>
    </citation>
    <scope>NUCLEOTIDE SEQUENCE</scope>
    <source>
        <strain evidence="3">HSMRA1968</strain>
        <tissue evidence="3">Whole embryos</tissue>
    </source>
</reference>
<evidence type="ECO:0000313" key="3">
    <source>
        <dbReference type="EMBL" id="KAJ6636389.1"/>
    </source>
</evidence>
<protein>
    <submittedName>
        <fullName evidence="3">Selenocysteine insertion sequence-binding protein 2</fullName>
    </submittedName>
</protein>
<dbReference type="PANTHER" id="PTHR13284:SF4">
    <property type="entry name" value="C2H2-TYPE DOMAIN-CONTAINING PROTEIN"/>
    <property type="match status" value="1"/>
</dbReference>
<dbReference type="AlphaFoldDB" id="A0A9Q0MSP4"/>
<dbReference type="GO" id="GO:1990904">
    <property type="term" value="C:ribonucleoprotein complex"/>
    <property type="evidence" value="ECO:0007669"/>
    <property type="project" value="TreeGrafter"/>
</dbReference>
<dbReference type="GO" id="GO:0005739">
    <property type="term" value="C:mitochondrion"/>
    <property type="evidence" value="ECO:0007669"/>
    <property type="project" value="TreeGrafter"/>
</dbReference>
<feature type="compositionally biased region" description="Basic and acidic residues" evidence="1">
    <location>
        <begin position="45"/>
        <end position="78"/>
    </location>
</feature>